<comment type="caution">
    <text evidence="1">The sequence shown here is derived from an EMBL/GenBank/DDBJ whole genome shotgun (WGS) entry which is preliminary data.</text>
</comment>
<accession>A0A3M2LHW0</accession>
<sequence>MPGGALRSEAVLMNDHARIVNIGLAALASAAVLAGTAAPALAVPAPTVPAPTGTPSRVLLR</sequence>
<feature type="non-terminal residue" evidence="1">
    <location>
        <position position="61"/>
    </location>
</feature>
<evidence type="ECO:0000313" key="2">
    <source>
        <dbReference type="Proteomes" id="UP000282674"/>
    </source>
</evidence>
<evidence type="ECO:0000313" key="1">
    <source>
        <dbReference type="EMBL" id="RMI37059.1"/>
    </source>
</evidence>
<gene>
    <name evidence="1" type="ORF">EBO15_36850</name>
</gene>
<dbReference type="EMBL" id="RFFG01000117">
    <property type="protein sequence ID" value="RMI37059.1"/>
    <property type="molecule type" value="Genomic_DNA"/>
</dbReference>
<reference evidence="1 2" key="1">
    <citation type="submission" date="2018-10" db="EMBL/GenBank/DDBJ databases">
        <title>Isolation from soil.</title>
        <authorList>
            <person name="Hu J."/>
        </authorList>
    </citation>
    <scope>NUCLEOTIDE SEQUENCE [LARGE SCALE GENOMIC DNA]</scope>
    <source>
        <strain evidence="1 2">NEAU-Ht49</strain>
    </source>
</reference>
<proteinExistence type="predicted"/>
<dbReference type="AlphaFoldDB" id="A0A3M2LHW0"/>
<name>A0A3M2LHW0_9ACTN</name>
<organism evidence="1 2">
    <name type="scientific">Actinomadura harenae</name>
    <dbReference type="NCBI Taxonomy" id="2483351"/>
    <lineage>
        <taxon>Bacteria</taxon>
        <taxon>Bacillati</taxon>
        <taxon>Actinomycetota</taxon>
        <taxon>Actinomycetes</taxon>
        <taxon>Streptosporangiales</taxon>
        <taxon>Thermomonosporaceae</taxon>
        <taxon>Actinomadura</taxon>
    </lineage>
</organism>
<protein>
    <submittedName>
        <fullName evidence="1">Uncharacterized protein</fullName>
    </submittedName>
</protein>
<dbReference type="Proteomes" id="UP000282674">
    <property type="component" value="Unassembled WGS sequence"/>
</dbReference>
<keyword evidence="2" id="KW-1185">Reference proteome</keyword>